<dbReference type="Gene3D" id="2.60.300.12">
    <property type="entry name" value="HesB-like domain"/>
    <property type="match status" value="1"/>
</dbReference>
<dbReference type="STRING" id="1793963.AXI58_11070"/>
<name>A0A150FBY2_9BACI</name>
<dbReference type="AlphaFoldDB" id="A0A150FBY2"/>
<dbReference type="Proteomes" id="UP000075430">
    <property type="component" value="Unassembled WGS sequence"/>
</dbReference>
<evidence type="ECO:0000259" key="1">
    <source>
        <dbReference type="Pfam" id="PF01521"/>
    </source>
</evidence>
<dbReference type="InterPro" id="IPR035903">
    <property type="entry name" value="HesB-like_dom_sf"/>
</dbReference>
<protein>
    <recommendedName>
        <fullName evidence="1">Core domain-containing protein</fullName>
    </recommendedName>
</protein>
<keyword evidence="3" id="KW-1185">Reference proteome</keyword>
<gene>
    <name evidence="2" type="ORF">AXI58_11070</name>
</gene>
<evidence type="ECO:0000313" key="3">
    <source>
        <dbReference type="Proteomes" id="UP000075430"/>
    </source>
</evidence>
<dbReference type="EMBL" id="LSBA01000006">
    <property type="protein sequence ID" value="KXZ21893.1"/>
    <property type="molecule type" value="Genomic_DNA"/>
</dbReference>
<proteinExistence type="predicted"/>
<dbReference type="Pfam" id="PF01521">
    <property type="entry name" value="Fe-S_biosyn"/>
    <property type="match status" value="1"/>
</dbReference>
<dbReference type="RefSeq" id="WP_061521244.1">
    <property type="nucleotide sequence ID" value="NZ_JARLZY010000025.1"/>
</dbReference>
<accession>A0A150FBY2</accession>
<comment type="caution">
    <text evidence="2">The sequence shown here is derived from an EMBL/GenBank/DDBJ whole genome shotgun (WGS) entry which is preliminary data.</text>
</comment>
<sequence length="120" mass="13211">MQIHMTDAAKETLQLAMDANLGKKAQLRFDAEGCGCAVSGVPMIWLAEELTGECERIETNGLPLYIQTSQKVFFDEQMTIDYNEKAKTLALKSPAQMLSPRMSILVKQGESESGSKAESH</sequence>
<dbReference type="InterPro" id="IPR000361">
    <property type="entry name" value="ATAP_core_dom"/>
</dbReference>
<evidence type="ECO:0000313" key="2">
    <source>
        <dbReference type="EMBL" id="KXZ21893.1"/>
    </source>
</evidence>
<dbReference type="OrthoDB" id="2361087at2"/>
<feature type="domain" description="Core" evidence="1">
    <location>
        <begin position="1"/>
        <end position="104"/>
    </location>
</feature>
<dbReference type="SUPFAM" id="SSF89360">
    <property type="entry name" value="HesB-like domain"/>
    <property type="match status" value="1"/>
</dbReference>
<organism evidence="2 3">
    <name type="scientific">Bacillus nakamurai</name>
    <dbReference type="NCBI Taxonomy" id="1793963"/>
    <lineage>
        <taxon>Bacteria</taxon>
        <taxon>Bacillati</taxon>
        <taxon>Bacillota</taxon>
        <taxon>Bacilli</taxon>
        <taxon>Bacillales</taxon>
        <taxon>Bacillaceae</taxon>
        <taxon>Bacillus</taxon>
    </lineage>
</organism>
<reference evidence="3" key="1">
    <citation type="submission" date="2016-02" db="EMBL/GenBank/DDBJ databases">
        <authorList>
            <person name="Dunlap C."/>
        </authorList>
    </citation>
    <scope>NUCLEOTIDE SEQUENCE [LARGE SCALE GENOMIC DNA]</scope>
    <source>
        <strain evidence="3">NRRL B-41092</strain>
    </source>
</reference>